<comment type="caution">
    <text evidence="9">The sequence shown here is derived from an EMBL/GenBank/DDBJ whole genome shotgun (WGS) entry which is preliminary data.</text>
</comment>
<dbReference type="Pfam" id="PF13462">
    <property type="entry name" value="Thioredoxin_4"/>
    <property type="match status" value="1"/>
</dbReference>
<dbReference type="AlphaFoldDB" id="A0A372ZT39"/>
<keyword evidence="5" id="KW-0676">Redox-active center</keyword>
<keyword evidence="3" id="KW-0560">Oxidoreductase</keyword>
<dbReference type="InterPro" id="IPR012336">
    <property type="entry name" value="Thioredoxin-like_fold"/>
</dbReference>
<sequence length="287" mass="30383">MSEKNREGKRTARERMLEQRAADEASSRRKKKLIVGGSVLAVIAAAVIVGVVVQNQRSKPETPVAAPAGTIGDKNLVIPVGADNAPSVLTVYEDPRCPACGTFEREFSSTIDQLEDAGKIYTNYHIVSFIDRAVAGKGSRNGANALGCAQDAGHFRDFHDVLYRNQPDETNDAFGDKAVLLGLAKQVNGLDTPAFQSCVKDSRFGGWVSAVQQDFDKSSFKSTPTVLLNGQPVYPKNGSEEITPANLAKWVDAANQGKQLGTAGSHGQTPAPTGTASEANNPSPTAG</sequence>
<keyword evidence="7" id="KW-0812">Transmembrane</keyword>
<feature type="region of interest" description="Disordered" evidence="6">
    <location>
        <begin position="253"/>
        <end position="287"/>
    </location>
</feature>
<evidence type="ECO:0000259" key="8">
    <source>
        <dbReference type="Pfam" id="PF13462"/>
    </source>
</evidence>
<evidence type="ECO:0000256" key="2">
    <source>
        <dbReference type="ARBA" id="ARBA00022729"/>
    </source>
</evidence>
<accession>A0A372ZT39</accession>
<dbReference type="PANTHER" id="PTHR13887">
    <property type="entry name" value="GLUTATHIONE S-TRANSFERASE KAPPA"/>
    <property type="match status" value="1"/>
</dbReference>
<protein>
    <recommendedName>
        <fullName evidence="8">Thioredoxin-like fold domain-containing protein</fullName>
    </recommendedName>
</protein>
<keyword evidence="2" id="KW-0732">Signal</keyword>
<comment type="similarity">
    <text evidence="1">Belongs to the thioredoxin family. DsbA subfamily.</text>
</comment>
<evidence type="ECO:0000256" key="6">
    <source>
        <dbReference type="SAM" id="MobiDB-lite"/>
    </source>
</evidence>
<evidence type="ECO:0000256" key="4">
    <source>
        <dbReference type="ARBA" id="ARBA00023157"/>
    </source>
</evidence>
<dbReference type="Gene3D" id="3.40.30.10">
    <property type="entry name" value="Glutaredoxin"/>
    <property type="match status" value="1"/>
</dbReference>
<dbReference type="EMBL" id="QVIG01000001">
    <property type="protein sequence ID" value="RGD59049.1"/>
    <property type="molecule type" value="Genomic_DNA"/>
</dbReference>
<evidence type="ECO:0000256" key="3">
    <source>
        <dbReference type="ARBA" id="ARBA00023002"/>
    </source>
</evidence>
<dbReference type="CDD" id="cd02972">
    <property type="entry name" value="DsbA_family"/>
    <property type="match status" value="1"/>
</dbReference>
<dbReference type="RefSeq" id="WP_074000950.1">
    <property type="nucleotide sequence ID" value="NZ_QVIG01000001.1"/>
</dbReference>
<dbReference type="PANTHER" id="PTHR13887:SF14">
    <property type="entry name" value="DISULFIDE BOND FORMATION PROTEIN D"/>
    <property type="match status" value="1"/>
</dbReference>
<reference evidence="9 10" key="1">
    <citation type="submission" date="2018-08" db="EMBL/GenBank/DDBJ databases">
        <title>Diversity &amp; Physiological Properties of Lignin-Decomposing Actinobacteria from Soil.</title>
        <authorList>
            <person name="Roh S.G."/>
            <person name="Kim S.B."/>
        </authorList>
    </citation>
    <scope>NUCLEOTIDE SEQUENCE [LARGE SCALE GENOMIC DNA]</scope>
    <source>
        <strain evidence="9 10">MMS17-GH009</strain>
    </source>
</reference>
<evidence type="ECO:0000313" key="9">
    <source>
        <dbReference type="EMBL" id="RGD59049.1"/>
    </source>
</evidence>
<keyword evidence="10" id="KW-1185">Reference proteome</keyword>
<evidence type="ECO:0000256" key="5">
    <source>
        <dbReference type="ARBA" id="ARBA00023284"/>
    </source>
</evidence>
<evidence type="ECO:0000256" key="7">
    <source>
        <dbReference type="SAM" id="Phobius"/>
    </source>
</evidence>
<feature type="domain" description="Thioredoxin-like fold" evidence="8">
    <location>
        <begin position="80"/>
        <end position="252"/>
    </location>
</feature>
<dbReference type="Proteomes" id="UP000263377">
    <property type="component" value="Unassembled WGS sequence"/>
</dbReference>
<feature type="transmembrane region" description="Helical" evidence="7">
    <location>
        <begin position="33"/>
        <end position="53"/>
    </location>
</feature>
<feature type="compositionally biased region" description="Polar residues" evidence="6">
    <location>
        <begin position="265"/>
        <end position="287"/>
    </location>
</feature>
<proteinExistence type="inferred from homology"/>
<keyword evidence="7" id="KW-0472">Membrane</keyword>
<evidence type="ECO:0000256" key="1">
    <source>
        <dbReference type="ARBA" id="ARBA00005791"/>
    </source>
</evidence>
<organism evidence="9 10">
    <name type="scientific">Kitasatospora xanthocidica</name>
    <dbReference type="NCBI Taxonomy" id="83382"/>
    <lineage>
        <taxon>Bacteria</taxon>
        <taxon>Bacillati</taxon>
        <taxon>Actinomycetota</taxon>
        <taxon>Actinomycetes</taxon>
        <taxon>Kitasatosporales</taxon>
        <taxon>Streptomycetaceae</taxon>
        <taxon>Kitasatospora</taxon>
    </lineage>
</organism>
<keyword evidence="7" id="KW-1133">Transmembrane helix</keyword>
<keyword evidence="4" id="KW-1015">Disulfide bond</keyword>
<dbReference type="InterPro" id="IPR036249">
    <property type="entry name" value="Thioredoxin-like_sf"/>
</dbReference>
<dbReference type="SUPFAM" id="SSF52833">
    <property type="entry name" value="Thioredoxin-like"/>
    <property type="match status" value="1"/>
</dbReference>
<gene>
    <name evidence="9" type="ORF">DR950_15835</name>
</gene>
<evidence type="ECO:0000313" key="10">
    <source>
        <dbReference type="Proteomes" id="UP000263377"/>
    </source>
</evidence>
<name>A0A372ZT39_9ACTN</name>
<dbReference type="GO" id="GO:0016491">
    <property type="term" value="F:oxidoreductase activity"/>
    <property type="evidence" value="ECO:0007669"/>
    <property type="project" value="UniProtKB-KW"/>
</dbReference>
<feature type="region of interest" description="Disordered" evidence="6">
    <location>
        <begin position="1"/>
        <end position="23"/>
    </location>
</feature>